<dbReference type="Pfam" id="PF05653">
    <property type="entry name" value="Mg_trans_NIPA"/>
    <property type="match status" value="1"/>
</dbReference>
<feature type="compositionally biased region" description="Basic and acidic residues" evidence="5">
    <location>
        <begin position="431"/>
        <end position="441"/>
    </location>
</feature>
<evidence type="ECO:0008006" key="9">
    <source>
        <dbReference type="Google" id="ProtNLM"/>
    </source>
</evidence>
<protein>
    <recommendedName>
        <fullName evidence="9">DUF803-domain-containing protein</fullName>
    </recommendedName>
</protein>
<dbReference type="EMBL" id="MU004235">
    <property type="protein sequence ID" value="KAF2669243.1"/>
    <property type="molecule type" value="Genomic_DNA"/>
</dbReference>
<evidence type="ECO:0000256" key="1">
    <source>
        <dbReference type="ARBA" id="ARBA00004141"/>
    </source>
</evidence>
<feature type="transmembrane region" description="Helical" evidence="6">
    <location>
        <begin position="201"/>
        <end position="222"/>
    </location>
</feature>
<reference evidence="7" key="1">
    <citation type="journal article" date="2020" name="Stud. Mycol.">
        <title>101 Dothideomycetes genomes: a test case for predicting lifestyles and emergence of pathogens.</title>
        <authorList>
            <person name="Haridas S."/>
            <person name="Albert R."/>
            <person name="Binder M."/>
            <person name="Bloem J."/>
            <person name="Labutti K."/>
            <person name="Salamov A."/>
            <person name="Andreopoulos B."/>
            <person name="Baker S."/>
            <person name="Barry K."/>
            <person name="Bills G."/>
            <person name="Bluhm B."/>
            <person name="Cannon C."/>
            <person name="Castanera R."/>
            <person name="Culley D."/>
            <person name="Daum C."/>
            <person name="Ezra D."/>
            <person name="Gonzalez J."/>
            <person name="Henrissat B."/>
            <person name="Kuo A."/>
            <person name="Liang C."/>
            <person name="Lipzen A."/>
            <person name="Lutzoni F."/>
            <person name="Magnuson J."/>
            <person name="Mondo S."/>
            <person name="Nolan M."/>
            <person name="Ohm R."/>
            <person name="Pangilinan J."/>
            <person name="Park H.-J."/>
            <person name="Ramirez L."/>
            <person name="Alfaro M."/>
            <person name="Sun H."/>
            <person name="Tritt A."/>
            <person name="Yoshinaga Y."/>
            <person name="Zwiers L.-H."/>
            <person name="Turgeon B."/>
            <person name="Goodwin S."/>
            <person name="Spatafora J."/>
            <person name="Crous P."/>
            <person name="Grigoriev I."/>
        </authorList>
    </citation>
    <scope>NUCLEOTIDE SEQUENCE</scope>
    <source>
        <strain evidence="7">CBS 115976</strain>
    </source>
</reference>
<dbReference type="InterPro" id="IPR008521">
    <property type="entry name" value="Mg_trans_NIPA"/>
</dbReference>
<evidence type="ECO:0000256" key="6">
    <source>
        <dbReference type="SAM" id="Phobius"/>
    </source>
</evidence>
<dbReference type="GO" id="GO:0016020">
    <property type="term" value="C:membrane"/>
    <property type="evidence" value="ECO:0007669"/>
    <property type="project" value="UniProtKB-SubCell"/>
</dbReference>
<feature type="transmembrane region" description="Helical" evidence="6">
    <location>
        <begin position="94"/>
        <end position="114"/>
    </location>
</feature>
<dbReference type="AlphaFoldDB" id="A0A6A6UCZ8"/>
<evidence type="ECO:0000256" key="2">
    <source>
        <dbReference type="ARBA" id="ARBA00022692"/>
    </source>
</evidence>
<feature type="transmembrane region" description="Helical" evidence="6">
    <location>
        <begin position="51"/>
        <end position="74"/>
    </location>
</feature>
<dbReference type="GO" id="GO:0015095">
    <property type="term" value="F:magnesium ion transmembrane transporter activity"/>
    <property type="evidence" value="ECO:0007669"/>
    <property type="project" value="InterPro"/>
</dbReference>
<feature type="compositionally biased region" description="Acidic residues" evidence="5">
    <location>
        <begin position="442"/>
        <end position="460"/>
    </location>
</feature>
<evidence type="ECO:0000313" key="7">
    <source>
        <dbReference type="EMBL" id="KAF2669243.1"/>
    </source>
</evidence>
<dbReference type="PANTHER" id="PTHR12570:SF86">
    <property type="entry name" value="ADR321CP"/>
    <property type="match status" value="1"/>
</dbReference>
<dbReference type="OrthoDB" id="2504919at2759"/>
<keyword evidence="3 6" id="KW-1133">Transmembrane helix</keyword>
<keyword evidence="4 6" id="KW-0472">Membrane</keyword>
<keyword evidence="2 6" id="KW-0812">Transmembrane</keyword>
<feature type="region of interest" description="Disordered" evidence="5">
    <location>
        <begin position="366"/>
        <end position="493"/>
    </location>
</feature>
<dbReference type="Proteomes" id="UP000799302">
    <property type="component" value="Unassembled WGS sequence"/>
</dbReference>
<proteinExistence type="predicted"/>
<gene>
    <name evidence="7" type="ORF">BT63DRAFT_413696</name>
</gene>
<feature type="transmembrane region" description="Helical" evidence="6">
    <location>
        <begin position="170"/>
        <end position="189"/>
    </location>
</feature>
<organism evidence="7 8">
    <name type="scientific">Microthyrium microscopicum</name>
    <dbReference type="NCBI Taxonomy" id="703497"/>
    <lineage>
        <taxon>Eukaryota</taxon>
        <taxon>Fungi</taxon>
        <taxon>Dikarya</taxon>
        <taxon>Ascomycota</taxon>
        <taxon>Pezizomycotina</taxon>
        <taxon>Dothideomycetes</taxon>
        <taxon>Dothideomycetes incertae sedis</taxon>
        <taxon>Microthyriales</taxon>
        <taxon>Microthyriaceae</taxon>
        <taxon>Microthyrium</taxon>
    </lineage>
</organism>
<keyword evidence="8" id="KW-1185">Reference proteome</keyword>
<feature type="compositionally biased region" description="Polar residues" evidence="5">
    <location>
        <begin position="405"/>
        <end position="425"/>
    </location>
</feature>
<dbReference type="PANTHER" id="PTHR12570">
    <property type="match status" value="1"/>
</dbReference>
<evidence type="ECO:0000256" key="5">
    <source>
        <dbReference type="SAM" id="MobiDB-lite"/>
    </source>
</evidence>
<feature type="transmembrane region" description="Helical" evidence="6">
    <location>
        <begin position="228"/>
        <end position="250"/>
    </location>
</feature>
<name>A0A6A6UCZ8_9PEZI</name>
<evidence type="ECO:0000313" key="8">
    <source>
        <dbReference type="Proteomes" id="UP000799302"/>
    </source>
</evidence>
<sequence length="517" mass="58240">MGSLPTGGGTVASVGLTLQRKSHLLEEQKEENEYDYERRPPYKRRRWQETFTYFSVVGTLLVATGAVLIALFGAMSEPSHNLDQLLFLLGQKQFLIWVVGTFFVVGAILVAIILQERLGHRLTHRARLMLGLAYGSLSGILSAHCLLLAKSAVELLVRTIVDRNNQFNRWQSWMILVGLVFLAIAQLYYLHRGLKLCSTSVLYPFVFCVYNIIAILDGLIYFRQASRISPLHAGLIALGTVILLGGVFALSWRLDPEYQSQAPASDSKAAARVGTTHSALVPGMGLVETEEPFEDESAFIRPGDQDDTVSHAKHLHYNPNSASESTPLLRTQTAPMWRMAKTPRKEQSFRPPRVRRLTVPEETTDLWDDLNNDSNETRRFSGAFSPQMQRSPSATRLMRRHKRTSTPTLSQRGRSSSNLFGTFGSNIRWPTWDKGKQRRVADDDDAPPIESGDETDEAEGDGTVRRHRPWRSSGQSRRRSEGNGQHGADSGWLKLKWWKRPWRPFTPEEQEGGDSQV</sequence>
<evidence type="ECO:0000256" key="4">
    <source>
        <dbReference type="ARBA" id="ARBA00023136"/>
    </source>
</evidence>
<evidence type="ECO:0000256" key="3">
    <source>
        <dbReference type="ARBA" id="ARBA00022989"/>
    </source>
</evidence>
<accession>A0A6A6UCZ8</accession>
<comment type="subcellular location">
    <subcellularLocation>
        <location evidence="1">Membrane</location>
        <topology evidence="1">Multi-pass membrane protein</topology>
    </subcellularLocation>
</comment>
<feature type="compositionally biased region" description="Polar residues" evidence="5">
    <location>
        <begin position="384"/>
        <end position="394"/>
    </location>
</feature>